<dbReference type="InterPro" id="IPR000719">
    <property type="entry name" value="Prot_kinase_dom"/>
</dbReference>
<keyword evidence="1 5" id="KW-0853">WD repeat</keyword>
<name>D0LUU9_HALO1</name>
<feature type="repeat" description="WD" evidence="5">
    <location>
        <begin position="1117"/>
        <end position="1149"/>
    </location>
</feature>
<dbReference type="InterPro" id="IPR015943">
    <property type="entry name" value="WD40/YVTN_repeat-like_dom_sf"/>
</dbReference>
<accession>D0LUU9</accession>
<dbReference type="InterPro" id="IPR019775">
    <property type="entry name" value="WD40_repeat_CS"/>
</dbReference>
<dbReference type="SMART" id="SM00320">
    <property type="entry name" value="WD40"/>
    <property type="match status" value="14"/>
</dbReference>
<keyword evidence="10" id="KW-1185">Reference proteome</keyword>
<feature type="repeat" description="WD" evidence="5">
    <location>
        <begin position="1243"/>
        <end position="1274"/>
    </location>
</feature>
<dbReference type="InterPro" id="IPR049052">
    <property type="entry name" value="nSTAND1"/>
</dbReference>
<dbReference type="Pfam" id="PF20703">
    <property type="entry name" value="nSTAND1"/>
    <property type="match status" value="1"/>
</dbReference>
<feature type="domain" description="Protein kinase" evidence="8">
    <location>
        <begin position="95"/>
        <end position="385"/>
    </location>
</feature>
<dbReference type="PROSITE" id="PS00107">
    <property type="entry name" value="PROTEIN_KINASE_ATP"/>
    <property type="match status" value="1"/>
</dbReference>
<dbReference type="Pfam" id="PF00069">
    <property type="entry name" value="Pkinase"/>
    <property type="match status" value="1"/>
</dbReference>
<dbReference type="InterPro" id="IPR020472">
    <property type="entry name" value="WD40_PAC1"/>
</dbReference>
<dbReference type="eggNOG" id="COG2319">
    <property type="taxonomic scope" value="Bacteria"/>
</dbReference>
<keyword evidence="2" id="KW-0677">Repeat</keyword>
<dbReference type="PANTHER" id="PTHR19879">
    <property type="entry name" value="TRANSCRIPTION INITIATION FACTOR TFIID"/>
    <property type="match status" value="1"/>
</dbReference>
<dbReference type="CDD" id="cd14014">
    <property type="entry name" value="STKc_PknB_like"/>
    <property type="match status" value="1"/>
</dbReference>
<dbReference type="eggNOG" id="COG0515">
    <property type="taxonomic scope" value="Bacteria"/>
</dbReference>
<feature type="repeat" description="WD" evidence="5">
    <location>
        <begin position="1159"/>
        <end position="1190"/>
    </location>
</feature>
<dbReference type="PROSITE" id="PS50082">
    <property type="entry name" value="WD_REPEATS_2"/>
    <property type="match status" value="14"/>
</dbReference>
<dbReference type="Gene3D" id="3.30.200.20">
    <property type="entry name" value="Phosphorylase Kinase, domain 1"/>
    <property type="match status" value="1"/>
</dbReference>
<dbReference type="PROSITE" id="PS00678">
    <property type="entry name" value="WD_REPEATS_1"/>
    <property type="match status" value="1"/>
</dbReference>
<evidence type="ECO:0000256" key="1">
    <source>
        <dbReference type="ARBA" id="ARBA00022574"/>
    </source>
</evidence>
<keyword evidence="9" id="KW-0723">Serine/threonine-protein kinase</keyword>
<feature type="binding site" evidence="6">
    <location>
        <position position="124"/>
    </location>
    <ligand>
        <name>ATP</name>
        <dbReference type="ChEBI" id="CHEBI:30616"/>
    </ligand>
</feature>
<dbReference type="GO" id="GO:0005524">
    <property type="term" value="F:ATP binding"/>
    <property type="evidence" value="ECO:0007669"/>
    <property type="project" value="UniProtKB-UniRule"/>
</dbReference>
<dbReference type="PROSITE" id="PS00108">
    <property type="entry name" value="PROTEIN_KINASE_ST"/>
    <property type="match status" value="1"/>
</dbReference>
<dbReference type="CDD" id="cd00200">
    <property type="entry name" value="WD40"/>
    <property type="match status" value="2"/>
</dbReference>
<feature type="repeat" description="WD" evidence="5">
    <location>
        <begin position="1453"/>
        <end position="1484"/>
    </location>
</feature>
<dbReference type="InterPro" id="IPR011009">
    <property type="entry name" value="Kinase-like_dom_sf"/>
</dbReference>
<dbReference type="Proteomes" id="UP000001880">
    <property type="component" value="Chromosome"/>
</dbReference>
<feature type="repeat" description="WD" evidence="5">
    <location>
        <begin position="1201"/>
        <end position="1242"/>
    </location>
</feature>
<dbReference type="SUPFAM" id="SSF50978">
    <property type="entry name" value="WD40 repeat-like"/>
    <property type="match status" value="2"/>
</dbReference>
<sequence length="1626" mass="177520">MSKSGRRHPEDATRGDQSAPAEDAPRAPFRQQVTEPVRARFETTDVCPSDAEETQWDQAPSAPHADEAATVAMAVPAAPSAPRAQPLAGTRIGKYELIRSLGRGGMGEVFLARDLRLGRRVAIKRLSRPHPELARRFLREARTTAQCTHENIVVIHEVGEMAESGDRPGEPYMVLEYLEGQTLREWLRERSALAGGPVPVPISRTLELMLPVIRALAYAHERGVVHRDLKPENVMLTRAGAIKVLDFGIAKLLDSVDIEHEFAELVSGQTSVRFETRSSGLIGTLPYMSPEQMNASNIDHRSDIWTVGIMLLELVAGHHPLRMDSPAELLRVADEDEPMPSVLDILPGRAAELGALASIIDRCLLKQPEHRTPNARALLAELEALAPGRLPKRAGDDGNPFAGLAAFQEHDADRFFGRERDIDHVVGELRSRPLVAVAGPSGAGKSSLVRAGVIPTLKRSGEGWDAHVVRPGRAPLAALAALLSSLTQNQSHDSNDEHWNARTATGAADAADFANSPDAADAEDFANSSDAADARRDTLADSASNAVLGPLIERIRSEPGYLGTRLRARAHSKLRRCVIFVDQLEELYTLGAPAAERTAFLASLAAAADDAASPLRVLVSMRSDFLDRLTEDRGLGRELTRGLLLLPVMDSDSMRQALLGPLEAAGYRFESPTLVERMLDELAQTSGALPLLQFTAARLWELRDTGRRLLTEASYERIGGVGGALATHADAVLGSLSSARQGVVRAVFERLVTPERTRALVSADELHALHDDSVMVDEIVQHLAAMRLVVITRGELADEHMVELAHESLIERWPTLARWLDEDQEDAALLARLRGAARDWERSGRAHGLLWSGAAALEAWAWQQRYPGALAPAEERFLSAMRAASEHSRRRRRRWTVLSLVTLMLLALTMGWQAWFQSEANRKIERAADQAEREATHARDATRMSALRLLSDDPTTQLALLREIEDTASPPPGAVQEAKRLLHSDIALRVFLGHEDAVFSVSYSPDGSRIVSASHDKTVRVWNADGSGEAIVLRGHRGAVSSANFSPDGAYIVSASEDSTIRVWRADGTGQAEILRGHEGAVYSANFSPDGSRIVSASQDKTVRVWRADGTDEPLVLYGHDDAVSSVRFSPDGARIVSASWDTTLRLWNSDGSGHPHVFPGHEDQVTSARFSPDGAHIVSASHDGTMRLWRSDGTGEPVVFRGHDSGLTSARFSPDGVHLISASTDQSVRVWRADGSRPPQVLRGHDDVVESVALSPDGGYFVSASWDGSIRMWPLAGSGQPLLLDGHTREALSASFSPDGTRLVSSSWDKDLRVHSANGSGQPLVLRGHEAAVWHAEFSPSGERIVSASIDKSMRIWNADGSGQPLILRGHEDRVSSAGFSPDGDRVVSASYDKTVRVWNADGSGEAMVLRGHYDRVTSAQVSPDGARVLSASWDKSIRIWNIDGSGRPAILRGHHDAVWSARFSPDGERIVSASFDKSVRVWRTDGSEPPIVLRGHEDWVMWAEFSPDGRYIVSASKDKTIRIWRSDGSGEPVVLRGHDAWVNKARFSPDGGRIASAADDRTVRVWNELGDVALDDPRLWTLTDYCMPVKRRVRLLGVTEAIARANRRRCLGRVDEIRRATPPP</sequence>
<dbReference type="Gene3D" id="2.130.10.10">
    <property type="entry name" value="YVTN repeat-like/Quinoprotein amine dehydrogenase"/>
    <property type="match status" value="4"/>
</dbReference>
<dbReference type="RefSeq" id="WP_012826598.1">
    <property type="nucleotide sequence ID" value="NC_013440.1"/>
</dbReference>
<evidence type="ECO:0000256" key="6">
    <source>
        <dbReference type="PROSITE-ProRule" id="PRU10141"/>
    </source>
</evidence>
<organism evidence="9 10">
    <name type="scientific">Haliangium ochraceum (strain DSM 14365 / JCM 11303 / SMP-2)</name>
    <dbReference type="NCBI Taxonomy" id="502025"/>
    <lineage>
        <taxon>Bacteria</taxon>
        <taxon>Pseudomonadati</taxon>
        <taxon>Myxococcota</taxon>
        <taxon>Polyangia</taxon>
        <taxon>Haliangiales</taxon>
        <taxon>Kofleriaceae</taxon>
        <taxon>Haliangium</taxon>
    </lineage>
</organism>
<dbReference type="PROSITE" id="PS50011">
    <property type="entry name" value="PROTEIN_KINASE_DOM"/>
    <property type="match status" value="1"/>
</dbReference>
<dbReference type="InterPro" id="IPR036322">
    <property type="entry name" value="WD40_repeat_dom_sf"/>
</dbReference>
<feature type="region of interest" description="Disordered" evidence="7">
    <location>
        <begin position="1"/>
        <end position="67"/>
    </location>
</feature>
<keyword evidence="3 6" id="KW-0547">Nucleotide-binding</keyword>
<dbReference type="InterPro" id="IPR017441">
    <property type="entry name" value="Protein_kinase_ATP_BS"/>
</dbReference>
<dbReference type="InterPro" id="IPR027417">
    <property type="entry name" value="P-loop_NTPase"/>
</dbReference>
<feature type="repeat" description="WD" evidence="5">
    <location>
        <begin position="991"/>
        <end position="1023"/>
    </location>
</feature>
<feature type="repeat" description="WD" evidence="5">
    <location>
        <begin position="1411"/>
        <end position="1445"/>
    </location>
</feature>
<dbReference type="GO" id="GO:0004674">
    <property type="term" value="F:protein serine/threonine kinase activity"/>
    <property type="evidence" value="ECO:0007669"/>
    <property type="project" value="UniProtKB-KW"/>
</dbReference>
<evidence type="ECO:0000313" key="10">
    <source>
        <dbReference type="Proteomes" id="UP000001880"/>
    </source>
</evidence>
<keyword evidence="4 6" id="KW-0067">ATP-binding</keyword>
<evidence type="ECO:0000256" key="4">
    <source>
        <dbReference type="ARBA" id="ARBA00022840"/>
    </source>
</evidence>
<evidence type="ECO:0000256" key="5">
    <source>
        <dbReference type="PROSITE-ProRule" id="PRU00221"/>
    </source>
</evidence>
<evidence type="ECO:0000256" key="2">
    <source>
        <dbReference type="ARBA" id="ARBA00022737"/>
    </source>
</evidence>
<feature type="repeat" description="WD" evidence="5">
    <location>
        <begin position="1537"/>
        <end position="1569"/>
    </location>
</feature>
<dbReference type="KEGG" id="hoh:Hoch_1435"/>
<dbReference type="EMBL" id="CP001804">
    <property type="protein sequence ID" value="ACY13989.1"/>
    <property type="molecule type" value="Genomic_DNA"/>
</dbReference>
<evidence type="ECO:0000313" key="9">
    <source>
        <dbReference type="EMBL" id="ACY13989.1"/>
    </source>
</evidence>
<dbReference type="Pfam" id="PF00400">
    <property type="entry name" value="WD40"/>
    <property type="match status" value="14"/>
</dbReference>
<feature type="repeat" description="WD" evidence="5">
    <location>
        <begin position="1327"/>
        <end position="1359"/>
    </location>
</feature>
<evidence type="ECO:0000259" key="8">
    <source>
        <dbReference type="PROSITE" id="PS50011"/>
    </source>
</evidence>
<dbReference type="SMART" id="SM00220">
    <property type="entry name" value="S_TKc"/>
    <property type="match status" value="1"/>
</dbReference>
<feature type="repeat" description="WD" evidence="5">
    <location>
        <begin position="1285"/>
        <end position="1315"/>
    </location>
</feature>
<dbReference type="HOGENOM" id="CLU_002352_1_0_7"/>
<dbReference type="Gene3D" id="3.40.50.300">
    <property type="entry name" value="P-loop containing nucleotide triphosphate hydrolases"/>
    <property type="match status" value="1"/>
</dbReference>
<dbReference type="Gene3D" id="1.10.510.10">
    <property type="entry name" value="Transferase(Phosphotransferase) domain 1"/>
    <property type="match status" value="1"/>
</dbReference>
<dbReference type="STRING" id="502025.Hoch_1435"/>
<feature type="repeat" description="WD" evidence="5">
    <location>
        <begin position="1033"/>
        <end position="1064"/>
    </location>
</feature>
<keyword evidence="9" id="KW-0418">Kinase</keyword>
<dbReference type="PROSITE" id="PS50294">
    <property type="entry name" value="WD_REPEATS_REGION"/>
    <property type="match status" value="13"/>
</dbReference>
<dbReference type="eggNOG" id="COG1672">
    <property type="taxonomic scope" value="Bacteria"/>
</dbReference>
<reference evidence="9 10" key="1">
    <citation type="journal article" date="2010" name="Stand. Genomic Sci.">
        <title>Complete genome sequence of Haliangium ochraceum type strain (SMP-2).</title>
        <authorList>
            <consortium name="US DOE Joint Genome Institute (JGI-PGF)"/>
            <person name="Ivanova N."/>
            <person name="Daum C."/>
            <person name="Lang E."/>
            <person name="Abt B."/>
            <person name="Kopitz M."/>
            <person name="Saunders E."/>
            <person name="Lapidus A."/>
            <person name="Lucas S."/>
            <person name="Glavina Del Rio T."/>
            <person name="Nolan M."/>
            <person name="Tice H."/>
            <person name="Copeland A."/>
            <person name="Cheng J.F."/>
            <person name="Chen F."/>
            <person name="Bruce D."/>
            <person name="Goodwin L."/>
            <person name="Pitluck S."/>
            <person name="Mavromatis K."/>
            <person name="Pati A."/>
            <person name="Mikhailova N."/>
            <person name="Chen A."/>
            <person name="Palaniappan K."/>
            <person name="Land M."/>
            <person name="Hauser L."/>
            <person name="Chang Y.J."/>
            <person name="Jeffries C.D."/>
            <person name="Detter J.C."/>
            <person name="Brettin T."/>
            <person name="Rohde M."/>
            <person name="Goker M."/>
            <person name="Bristow J."/>
            <person name="Markowitz V."/>
            <person name="Eisen J.A."/>
            <person name="Hugenholtz P."/>
            <person name="Kyrpides N.C."/>
            <person name="Klenk H.P."/>
        </authorList>
    </citation>
    <scope>NUCLEOTIDE SEQUENCE [LARGE SCALE GENOMIC DNA]</scope>
    <source>
        <strain evidence="10">DSM 14365 / CIP 107738 / JCM 11303 / AJ 13395 / SMP-2</strain>
    </source>
</reference>
<evidence type="ECO:0000256" key="3">
    <source>
        <dbReference type="ARBA" id="ARBA00022741"/>
    </source>
</evidence>
<dbReference type="SUPFAM" id="SSF52540">
    <property type="entry name" value="P-loop containing nucleoside triphosphate hydrolases"/>
    <property type="match status" value="1"/>
</dbReference>
<evidence type="ECO:0000256" key="7">
    <source>
        <dbReference type="SAM" id="MobiDB-lite"/>
    </source>
</evidence>
<protein>
    <submittedName>
        <fullName evidence="9">Serine/threonine protein kinase with WD40 repeats</fullName>
    </submittedName>
</protein>
<dbReference type="PANTHER" id="PTHR19879:SF9">
    <property type="entry name" value="TRANSCRIPTION INITIATION FACTOR TFIID SUBUNIT 5"/>
    <property type="match status" value="1"/>
</dbReference>
<keyword evidence="9" id="KW-0808">Transferase</keyword>
<feature type="repeat" description="WD" evidence="5">
    <location>
        <begin position="1495"/>
        <end position="1526"/>
    </location>
</feature>
<dbReference type="SUPFAM" id="SSF56112">
    <property type="entry name" value="Protein kinase-like (PK-like)"/>
    <property type="match status" value="1"/>
</dbReference>
<feature type="repeat" description="WD" evidence="5">
    <location>
        <begin position="1369"/>
        <end position="1410"/>
    </location>
</feature>
<feature type="repeat" description="WD" evidence="5">
    <location>
        <begin position="1075"/>
        <end position="1106"/>
    </location>
</feature>
<gene>
    <name evidence="9" type="ordered locus">Hoch_1435</name>
</gene>
<dbReference type="PRINTS" id="PR00320">
    <property type="entry name" value="GPROTEINBRPT"/>
</dbReference>
<dbReference type="InterPro" id="IPR001680">
    <property type="entry name" value="WD40_rpt"/>
</dbReference>
<dbReference type="InterPro" id="IPR008271">
    <property type="entry name" value="Ser/Thr_kinase_AS"/>
</dbReference>
<proteinExistence type="predicted"/>